<proteinExistence type="inferred from homology"/>
<keyword evidence="2 4" id="KW-0413">Isomerase</keyword>
<dbReference type="CDD" id="cd00491">
    <property type="entry name" value="4Oxalocrotonate_Tautomerase"/>
    <property type="match status" value="1"/>
</dbReference>
<dbReference type="InterPro" id="IPR018191">
    <property type="entry name" value="4-OT"/>
</dbReference>
<feature type="active site" description="Proton acceptor; via imino nitrogen" evidence="3">
    <location>
        <position position="2"/>
    </location>
</feature>
<evidence type="ECO:0000259" key="5">
    <source>
        <dbReference type="Pfam" id="PF01361"/>
    </source>
</evidence>
<dbReference type="AlphaFoldDB" id="A0A2S0N211"/>
<dbReference type="KEGG" id="simp:C6571_13635"/>
<dbReference type="NCBIfam" id="NF002571">
    <property type="entry name" value="PRK02220.1"/>
    <property type="match status" value="1"/>
</dbReference>
<evidence type="ECO:0000256" key="4">
    <source>
        <dbReference type="RuleBase" id="RU362032"/>
    </source>
</evidence>
<protein>
    <recommendedName>
        <fullName evidence="4">Tautomerase</fullName>
        <ecNumber evidence="4">5.3.2.-</ecNumber>
    </recommendedName>
</protein>
<dbReference type="NCBIfam" id="TIGR00013">
    <property type="entry name" value="taut"/>
    <property type="match status" value="1"/>
</dbReference>
<keyword evidence="7" id="KW-1185">Reference proteome</keyword>
<gene>
    <name evidence="6" type="ORF">C6571_13635</name>
</gene>
<dbReference type="InterPro" id="IPR004370">
    <property type="entry name" value="4-OT-like_dom"/>
</dbReference>
<dbReference type="EMBL" id="CP027669">
    <property type="protein sequence ID" value="AVO42188.1"/>
    <property type="molecule type" value="Genomic_DNA"/>
</dbReference>
<accession>A0A2S0N211</accession>
<organism evidence="6 7">
    <name type="scientific">Simplicispira suum</name>
    <dbReference type="NCBI Taxonomy" id="2109915"/>
    <lineage>
        <taxon>Bacteria</taxon>
        <taxon>Pseudomonadati</taxon>
        <taxon>Pseudomonadota</taxon>
        <taxon>Betaproteobacteria</taxon>
        <taxon>Burkholderiales</taxon>
        <taxon>Comamonadaceae</taxon>
        <taxon>Simplicispira</taxon>
    </lineage>
</organism>
<sequence length="63" mass="6984">MPFAQIYMIEGRTAEQKKAVIEKVTQALHEAVGAPVENVRVWIHDVPKENWGIAGVSAKDLGR</sequence>
<evidence type="ECO:0000313" key="7">
    <source>
        <dbReference type="Proteomes" id="UP000239326"/>
    </source>
</evidence>
<evidence type="ECO:0000313" key="6">
    <source>
        <dbReference type="EMBL" id="AVO42188.1"/>
    </source>
</evidence>
<reference evidence="6 7" key="1">
    <citation type="submission" date="2018-03" db="EMBL/GenBank/DDBJ databases">
        <title>Genome sequencing of Simplicispira sp.</title>
        <authorList>
            <person name="Kim S.-J."/>
            <person name="Heo J."/>
            <person name="Kwon S.-W."/>
        </authorList>
    </citation>
    <scope>NUCLEOTIDE SEQUENCE [LARGE SCALE GENOMIC DNA]</scope>
    <source>
        <strain evidence="6 7">SC1-8</strain>
    </source>
</reference>
<dbReference type="GO" id="GO:0016853">
    <property type="term" value="F:isomerase activity"/>
    <property type="evidence" value="ECO:0007669"/>
    <property type="project" value="UniProtKB-UniRule"/>
</dbReference>
<dbReference type="PANTHER" id="PTHR35530">
    <property type="entry name" value="TAUTOMERASE-RELATED"/>
    <property type="match status" value="1"/>
</dbReference>
<dbReference type="Gene3D" id="3.30.429.10">
    <property type="entry name" value="Macrophage Migration Inhibitory Factor"/>
    <property type="match status" value="1"/>
</dbReference>
<name>A0A2S0N211_9BURK</name>
<dbReference type="PANTHER" id="PTHR35530:SF1">
    <property type="entry name" value="2-HYDROXYMUCONATE TAUTOMERASE"/>
    <property type="match status" value="1"/>
</dbReference>
<dbReference type="Pfam" id="PF01361">
    <property type="entry name" value="Tautomerase"/>
    <property type="match status" value="1"/>
</dbReference>
<comment type="similarity">
    <text evidence="1 4">Belongs to the 4-oxalocrotonate tautomerase family.</text>
</comment>
<feature type="domain" description="4-oxalocrotonate tautomerase-like" evidence="5">
    <location>
        <begin position="2"/>
        <end position="60"/>
    </location>
</feature>
<evidence type="ECO:0000256" key="3">
    <source>
        <dbReference type="PIRSR" id="PIRSR618191-1"/>
    </source>
</evidence>
<dbReference type="InterPro" id="IPR014347">
    <property type="entry name" value="Tautomerase/MIF_sf"/>
</dbReference>
<dbReference type="OrthoDB" id="8527422at2"/>
<dbReference type="SUPFAM" id="SSF55331">
    <property type="entry name" value="Tautomerase/MIF"/>
    <property type="match status" value="1"/>
</dbReference>
<evidence type="ECO:0000256" key="1">
    <source>
        <dbReference type="ARBA" id="ARBA00006723"/>
    </source>
</evidence>
<dbReference type="RefSeq" id="WP_106447165.1">
    <property type="nucleotide sequence ID" value="NZ_CP027669.1"/>
</dbReference>
<dbReference type="Proteomes" id="UP000239326">
    <property type="component" value="Chromosome"/>
</dbReference>
<dbReference type="EC" id="5.3.2.-" evidence="4"/>
<evidence type="ECO:0000256" key="2">
    <source>
        <dbReference type="ARBA" id="ARBA00023235"/>
    </source>
</evidence>